<evidence type="ECO:0000313" key="3">
    <source>
        <dbReference type="Proteomes" id="UP000278733"/>
    </source>
</evidence>
<keyword evidence="1" id="KW-0732">Signal</keyword>
<dbReference type="EMBL" id="LR134405">
    <property type="protein sequence ID" value="VEH65152.1"/>
    <property type="molecule type" value="Genomic_DNA"/>
</dbReference>
<evidence type="ECO:0000256" key="1">
    <source>
        <dbReference type="SAM" id="SignalP"/>
    </source>
</evidence>
<accession>A0A3S4VZH8</accession>
<dbReference type="AlphaFoldDB" id="A0A3S4VZH8"/>
<dbReference type="KEGG" id="rpne:NCTC8284_00287"/>
<protein>
    <submittedName>
        <fullName evidence="2">Uncharacterized protein</fullName>
    </submittedName>
</protein>
<reference evidence="2 3" key="1">
    <citation type="submission" date="2018-12" db="EMBL/GenBank/DDBJ databases">
        <authorList>
            <consortium name="Pathogen Informatics"/>
        </authorList>
    </citation>
    <scope>NUCLEOTIDE SEQUENCE [LARGE SCALE GENOMIC DNA]</scope>
    <source>
        <strain evidence="2 3">NCTC8284</strain>
    </source>
</reference>
<dbReference type="Proteomes" id="UP000278733">
    <property type="component" value="Chromosome"/>
</dbReference>
<gene>
    <name evidence="2" type="ORF">NCTC8284_00287</name>
</gene>
<organism evidence="2 3">
    <name type="scientific">Rodentibacter pneumotropicus</name>
    <dbReference type="NCBI Taxonomy" id="758"/>
    <lineage>
        <taxon>Bacteria</taxon>
        <taxon>Pseudomonadati</taxon>
        <taxon>Pseudomonadota</taxon>
        <taxon>Gammaproteobacteria</taxon>
        <taxon>Pasteurellales</taxon>
        <taxon>Pasteurellaceae</taxon>
        <taxon>Rodentibacter</taxon>
    </lineage>
</organism>
<evidence type="ECO:0000313" key="2">
    <source>
        <dbReference type="EMBL" id="VEH65152.1"/>
    </source>
</evidence>
<feature type="chain" id="PRO_5018600796" evidence="1">
    <location>
        <begin position="23"/>
        <end position="47"/>
    </location>
</feature>
<feature type="signal peptide" evidence="1">
    <location>
        <begin position="1"/>
        <end position="22"/>
    </location>
</feature>
<sequence>MKKSLLKLTALLLYFPAFSAFAEQTVDIDIRGIRGNGQFATRSLMLS</sequence>
<name>A0A3S4VZH8_9PAST</name>
<proteinExistence type="predicted"/>